<organism evidence="2 3">
    <name type="scientific">Novosphingobium subterraneum</name>
    <dbReference type="NCBI Taxonomy" id="48936"/>
    <lineage>
        <taxon>Bacteria</taxon>
        <taxon>Pseudomonadati</taxon>
        <taxon>Pseudomonadota</taxon>
        <taxon>Alphaproteobacteria</taxon>
        <taxon>Sphingomonadales</taxon>
        <taxon>Sphingomonadaceae</taxon>
        <taxon>Novosphingobium</taxon>
    </lineage>
</organism>
<name>A0A0B9AHP3_9SPHN</name>
<keyword evidence="3" id="KW-1185">Reference proteome</keyword>
<dbReference type="RefSeq" id="WP_039331824.1">
    <property type="nucleotide sequence ID" value="NZ_JRVC01000003.1"/>
</dbReference>
<dbReference type="AlphaFoldDB" id="A0A0B9AHP3"/>
<sequence length="116" mass="13255">MSLMLMLAAVSVSPDCKNTSVQAELNDCAHSEFLKADRALNAQWKTTLRLFRERSPDDEARLRAAQRAWLTFRDAECEARWPFDLGVSLDKMLHINCLTNLTIERTEMLAELAKDI</sequence>
<feature type="domain" description="Lysozyme inhibitor LprI-like N-terminal" evidence="1">
    <location>
        <begin position="16"/>
        <end position="109"/>
    </location>
</feature>
<evidence type="ECO:0000313" key="3">
    <source>
        <dbReference type="Proteomes" id="UP000031338"/>
    </source>
</evidence>
<protein>
    <recommendedName>
        <fullName evidence="1">Lysozyme inhibitor LprI-like N-terminal domain-containing protein</fullName>
    </recommendedName>
</protein>
<accession>A0A0B9AHP3</accession>
<proteinExistence type="predicted"/>
<dbReference type="Proteomes" id="UP000031338">
    <property type="component" value="Unassembled WGS sequence"/>
</dbReference>
<gene>
    <name evidence="2" type="ORF">NJ75_00915</name>
</gene>
<dbReference type="InterPro" id="IPR009739">
    <property type="entry name" value="LprI-like_N"/>
</dbReference>
<dbReference type="EMBL" id="JRVC01000003">
    <property type="protein sequence ID" value="KHS48831.1"/>
    <property type="molecule type" value="Genomic_DNA"/>
</dbReference>
<dbReference type="STRING" id="48936.NJ75_00915"/>
<dbReference type="Gene3D" id="1.20.1270.180">
    <property type="match status" value="1"/>
</dbReference>
<dbReference type="PATRIC" id="fig|48936.3.peg.928"/>
<evidence type="ECO:0000313" key="2">
    <source>
        <dbReference type="EMBL" id="KHS48831.1"/>
    </source>
</evidence>
<dbReference type="Pfam" id="PF07007">
    <property type="entry name" value="LprI"/>
    <property type="match status" value="1"/>
</dbReference>
<reference evidence="2 3" key="1">
    <citation type="submission" date="2014-10" db="EMBL/GenBank/DDBJ databases">
        <title>Draft genome sequence of Novosphingobium subterraneum DSM 12447.</title>
        <authorList>
            <person name="Gan H.M."/>
            <person name="Gan H.Y."/>
            <person name="Savka M.A."/>
        </authorList>
    </citation>
    <scope>NUCLEOTIDE SEQUENCE [LARGE SCALE GENOMIC DNA]</scope>
    <source>
        <strain evidence="2 3">DSM 12447</strain>
    </source>
</reference>
<evidence type="ECO:0000259" key="1">
    <source>
        <dbReference type="Pfam" id="PF07007"/>
    </source>
</evidence>
<comment type="caution">
    <text evidence="2">The sequence shown here is derived from an EMBL/GenBank/DDBJ whole genome shotgun (WGS) entry which is preliminary data.</text>
</comment>